<evidence type="ECO:0000256" key="5">
    <source>
        <dbReference type="ARBA" id="ARBA00022450"/>
    </source>
</evidence>
<dbReference type="eggNOG" id="KOG1748">
    <property type="taxonomic scope" value="Eukaryota"/>
</dbReference>
<protein>
    <recommendedName>
        <fullName evidence="14">Acyl carrier protein</fullName>
    </recommendedName>
</protein>
<dbReference type="Pfam" id="PF00550">
    <property type="entry name" value="PP-binding"/>
    <property type="match status" value="1"/>
</dbReference>
<keyword evidence="10" id="KW-0249">Electron transport</keyword>
<comment type="similarity">
    <text evidence="3">Belongs to the acyl carrier protein (ACP) family.</text>
</comment>
<dbReference type="RefSeq" id="XP_003672391.1">
    <property type="nucleotide sequence ID" value="XM_003672343.1"/>
</dbReference>
<dbReference type="Gene3D" id="1.10.1200.10">
    <property type="entry name" value="ACP-like"/>
    <property type="match status" value="1"/>
</dbReference>
<evidence type="ECO:0000256" key="10">
    <source>
        <dbReference type="ARBA" id="ARBA00022982"/>
    </source>
</evidence>
<dbReference type="HOGENOM" id="CLU_108696_0_2_1"/>
<dbReference type="OrthoDB" id="448946at2759"/>
<sequence>MLRTIFCTASRSNVIMTKARTRAASTLVSRRFIMAMNSNTQSIMRPMAVSMRFYSADTAAPKLNKDEVTRRVVDVIKAFSKGSTNPTVAGTTDVNADTLFHKDLGLDSLDTVELLVAVEEEFDIEIPDKVADELKSVGETIDYIVSNADAN</sequence>
<evidence type="ECO:0000256" key="9">
    <source>
        <dbReference type="ARBA" id="ARBA00022946"/>
    </source>
</evidence>
<dbReference type="PANTHER" id="PTHR20863">
    <property type="entry name" value="ACYL CARRIER PROTEIN"/>
    <property type="match status" value="1"/>
</dbReference>
<keyword evidence="6 14" id="KW-0444">Lipid biosynthesis</keyword>
<evidence type="ECO:0000256" key="8">
    <source>
        <dbReference type="ARBA" id="ARBA00022832"/>
    </source>
</evidence>
<dbReference type="GO" id="GO:0099128">
    <property type="term" value="C:mitochondrial [2Fe-2S] assembly complex"/>
    <property type="evidence" value="ECO:0007669"/>
    <property type="project" value="EnsemblFungi"/>
</dbReference>
<reference evidence="16 17" key="1">
    <citation type="journal article" date="2011" name="Proc. Natl. Acad. Sci. U.S.A.">
        <title>Evolutionary erosion of yeast sex chromosomes by mating-type switching accidents.</title>
        <authorList>
            <person name="Gordon J.L."/>
            <person name="Armisen D."/>
            <person name="Proux-Wera E."/>
            <person name="Oheigeartaigh S.S."/>
            <person name="Byrne K.P."/>
            <person name="Wolfe K.H."/>
        </authorList>
    </citation>
    <scope>NUCLEOTIDE SEQUENCE [LARGE SCALE GENOMIC DNA]</scope>
    <source>
        <strain evidence="17">ATCC 10597 / BCRC 20456 / CBS 421 / NBRC 0211 / NRRL Y-12639</strain>
    </source>
</reference>
<comment type="function">
    <text evidence="14">Carrier of the growing fatty acid chain in fatty acid biosynthesis.</text>
</comment>
<dbReference type="PROSITE" id="PS00012">
    <property type="entry name" value="PHOSPHOPANTETHEINE"/>
    <property type="match status" value="1"/>
</dbReference>
<evidence type="ECO:0000256" key="4">
    <source>
        <dbReference type="ARBA" id="ARBA00022448"/>
    </source>
</evidence>
<dbReference type="InterPro" id="IPR036736">
    <property type="entry name" value="ACP-like_sf"/>
</dbReference>
<keyword evidence="8" id="KW-0276">Fatty acid metabolism</keyword>
<keyword evidence="5 14" id="KW-0596">Phosphopantetheine</keyword>
<dbReference type="GeneID" id="11494485"/>
<dbReference type="EMBL" id="HE580276">
    <property type="protein sequence ID" value="CCD27148.1"/>
    <property type="molecule type" value="Genomic_DNA"/>
</dbReference>
<dbReference type="FunFam" id="1.10.1200.10:FF:000003">
    <property type="entry name" value="Acyl carrier protein"/>
    <property type="match status" value="1"/>
</dbReference>
<dbReference type="InterPro" id="IPR009081">
    <property type="entry name" value="PP-bd_ACP"/>
</dbReference>
<dbReference type="AlphaFoldDB" id="G0WH70"/>
<evidence type="ECO:0000256" key="7">
    <source>
        <dbReference type="ARBA" id="ARBA00022553"/>
    </source>
</evidence>
<evidence type="ECO:0000256" key="3">
    <source>
        <dbReference type="ARBA" id="ARBA00010930"/>
    </source>
</evidence>
<evidence type="ECO:0000256" key="2">
    <source>
        <dbReference type="ARBA" id="ARBA00005194"/>
    </source>
</evidence>
<feature type="domain" description="Carrier" evidence="15">
    <location>
        <begin position="66"/>
        <end position="148"/>
    </location>
</feature>
<evidence type="ECO:0000256" key="12">
    <source>
        <dbReference type="ARBA" id="ARBA00023128"/>
    </source>
</evidence>
<dbReference type="KEGG" id="ndi:NDAI_0J02560"/>
<keyword evidence="7" id="KW-0597">Phosphoprotein</keyword>
<dbReference type="PROSITE" id="PS50075">
    <property type="entry name" value="CARRIER"/>
    <property type="match status" value="1"/>
</dbReference>
<keyword evidence="9" id="KW-0809">Transit peptide</keyword>
<dbReference type="InterPro" id="IPR003231">
    <property type="entry name" value="ACP"/>
</dbReference>
<dbReference type="STRING" id="1071378.G0WH70"/>
<keyword evidence="13 14" id="KW-0275">Fatty acid biosynthesis</keyword>
<proteinExistence type="inferred from homology"/>
<evidence type="ECO:0000313" key="16">
    <source>
        <dbReference type="EMBL" id="CCD27148.1"/>
    </source>
</evidence>
<keyword evidence="4" id="KW-0813">Transport</keyword>
<dbReference type="NCBIfam" id="TIGR00517">
    <property type="entry name" value="acyl_carrier"/>
    <property type="match status" value="1"/>
</dbReference>
<comment type="subcellular location">
    <subcellularLocation>
        <location evidence="1">Mitochondrion</location>
    </subcellularLocation>
</comment>
<dbReference type="GO" id="GO:0000035">
    <property type="term" value="F:acyl binding"/>
    <property type="evidence" value="ECO:0007669"/>
    <property type="project" value="TreeGrafter"/>
</dbReference>
<evidence type="ECO:0000256" key="6">
    <source>
        <dbReference type="ARBA" id="ARBA00022516"/>
    </source>
</evidence>
<evidence type="ECO:0000256" key="11">
    <source>
        <dbReference type="ARBA" id="ARBA00023098"/>
    </source>
</evidence>
<dbReference type="PANTHER" id="PTHR20863:SF28">
    <property type="entry name" value="ACYL CARRIER PROTEIN, MITOCHONDRIAL"/>
    <property type="match status" value="1"/>
</dbReference>
<accession>G0WH70</accession>
<keyword evidence="12" id="KW-0496">Mitochondrion</keyword>
<evidence type="ECO:0000256" key="1">
    <source>
        <dbReference type="ARBA" id="ARBA00004173"/>
    </source>
</evidence>
<evidence type="ECO:0000313" key="17">
    <source>
        <dbReference type="Proteomes" id="UP000000689"/>
    </source>
</evidence>
<keyword evidence="17" id="KW-1185">Reference proteome</keyword>
<dbReference type="GO" id="GO:0009107">
    <property type="term" value="P:lipoate biosynthetic process"/>
    <property type="evidence" value="ECO:0007669"/>
    <property type="project" value="EnsemblFungi"/>
</dbReference>
<organism evidence="16 17">
    <name type="scientific">Naumovozyma dairenensis (strain ATCC 10597 / BCRC 20456 / CBS 421 / NBRC 0211 / NRRL Y-12639)</name>
    <name type="common">Saccharomyces dairenensis</name>
    <dbReference type="NCBI Taxonomy" id="1071378"/>
    <lineage>
        <taxon>Eukaryota</taxon>
        <taxon>Fungi</taxon>
        <taxon>Dikarya</taxon>
        <taxon>Ascomycota</taxon>
        <taxon>Saccharomycotina</taxon>
        <taxon>Saccharomycetes</taxon>
        <taxon>Saccharomycetales</taxon>
        <taxon>Saccharomycetaceae</taxon>
        <taxon>Naumovozyma</taxon>
    </lineage>
</organism>
<keyword evidence="11" id="KW-0443">Lipid metabolism</keyword>
<dbReference type="Proteomes" id="UP000000689">
    <property type="component" value="Chromosome 10"/>
</dbReference>
<evidence type="ECO:0000256" key="14">
    <source>
        <dbReference type="RuleBase" id="RU000722"/>
    </source>
</evidence>
<gene>
    <name evidence="16" type="primary">NDAI0J02560</name>
    <name evidence="16" type="ordered locus">NDAI_0J02560</name>
</gene>
<evidence type="ECO:0000256" key="13">
    <source>
        <dbReference type="ARBA" id="ARBA00023160"/>
    </source>
</evidence>
<dbReference type="GO" id="GO:0000036">
    <property type="term" value="F:acyl carrier activity"/>
    <property type="evidence" value="ECO:0007669"/>
    <property type="project" value="TreeGrafter"/>
</dbReference>
<name>G0WH70_NAUDC</name>
<dbReference type="SUPFAM" id="SSF47336">
    <property type="entry name" value="ACP-like"/>
    <property type="match status" value="1"/>
</dbReference>
<comment type="pathway">
    <text evidence="2">Lipid metabolism; fatty acid biosynthesis.</text>
</comment>
<dbReference type="InterPro" id="IPR006162">
    <property type="entry name" value="Ppantetheine_attach_site"/>
</dbReference>
<dbReference type="GO" id="GO:0016226">
    <property type="term" value="P:iron-sulfur cluster assembly"/>
    <property type="evidence" value="ECO:0007669"/>
    <property type="project" value="EnsemblFungi"/>
</dbReference>
<evidence type="ECO:0000259" key="15">
    <source>
        <dbReference type="PROSITE" id="PS50075"/>
    </source>
</evidence>
<dbReference type="HAMAP" id="MF_01217">
    <property type="entry name" value="Acyl_carrier"/>
    <property type="match status" value="1"/>
</dbReference>
<dbReference type="OMA" id="TTICARE"/>